<dbReference type="Pfam" id="PF06223">
    <property type="entry name" value="Phage_tail_T"/>
    <property type="match status" value="1"/>
</dbReference>
<reference evidence="2" key="1">
    <citation type="journal article" date="2020" name="mSystems">
        <title>Genome- and Community-Level Interaction Insights into Carbon Utilization and Element Cycling Functions of Hydrothermarchaeota in Hydrothermal Sediment.</title>
        <authorList>
            <person name="Zhou Z."/>
            <person name="Liu Y."/>
            <person name="Xu W."/>
            <person name="Pan J."/>
            <person name="Luo Z.H."/>
            <person name="Li M."/>
        </authorList>
    </citation>
    <scope>NUCLEOTIDE SEQUENCE [LARGE SCALE GENOMIC DNA]</scope>
    <source>
        <strain evidence="2">HyVt-19</strain>
    </source>
</reference>
<comment type="caution">
    <text evidence="2">The sequence shown here is derived from an EMBL/GenBank/DDBJ whole genome shotgun (WGS) entry which is preliminary data.</text>
</comment>
<proteinExistence type="predicted"/>
<gene>
    <name evidence="2" type="ORF">ENG14_07015</name>
</gene>
<protein>
    <recommendedName>
        <fullName evidence="1">Minor tail T domain-containing protein</fullName>
    </recommendedName>
</protein>
<name>A0A7C1AX55_9BACT</name>
<dbReference type="AlphaFoldDB" id="A0A7C1AX55"/>
<dbReference type="Proteomes" id="UP000886355">
    <property type="component" value="Unassembled WGS sequence"/>
</dbReference>
<evidence type="ECO:0000259" key="1">
    <source>
        <dbReference type="Pfam" id="PF06223"/>
    </source>
</evidence>
<evidence type="ECO:0000313" key="2">
    <source>
        <dbReference type="EMBL" id="HDL90637.1"/>
    </source>
</evidence>
<accession>A0A7C1AX55</accession>
<organism evidence="2">
    <name type="scientific">Thermodesulforhabdus norvegica</name>
    <dbReference type="NCBI Taxonomy" id="39841"/>
    <lineage>
        <taxon>Bacteria</taxon>
        <taxon>Pseudomonadati</taxon>
        <taxon>Thermodesulfobacteriota</taxon>
        <taxon>Syntrophobacteria</taxon>
        <taxon>Syntrophobacterales</taxon>
        <taxon>Thermodesulforhabdaceae</taxon>
        <taxon>Thermodesulforhabdus</taxon>
    </lineage>
</organism>
<dbReference type="EMBL" id="DQZW01000332">
    <property type="protein sequence ID" value="HDL90637.1"/>
    <property type="molecule type" value="Genomic_DNA"/>
</dbReference>
<dbReference type="InterPro" id="IPR009350">
    <property type="entry name" value="Phage_tail_T"/>
</dbReference>
<feature type="domain" description="Minor tail T" evidence="1">
    <location>
        <begin position="23"/>
        <end position="85"/>
    </location>
</feature>
<sequence>MFLFKLARYVFHRPVREIEQMLDSREITEWRTYDKIDPIGNDRLDYLFSDLKHHILSMFVEKDIPWRDMLPPWVESEAQKQADKTGQMQQSILKSITLNKGDK</sequence>